<evidence type="ECO:0000313" key="3">
    <source>
        <dbReference type="Proteomes" id="UP001152759"/>
    </source>
</evidence>
<dbReference type="Proteomes" id="UP001152759">
    <property type="component" value="Chromosome 2"/>
</dbReference>
<protein>
    <recommendedName>
        <fullName evidence="1">DUF4470 domain-containing protein</fullName>
    </recommendedName>
</protein>
<name>A0A9P0A2J0_BEMTA</name>
<dbReference type="AlphaFoldDB" id="A0A9P0A2J0"/>
<sequence length="311" mass="35395">MIVSTILNPKSFFYPIDNMPPSCLTQDLPPEQNADILSLGCGDARNILFTCFSDNKRKMDVTCCDIEPLIHARNVLLYTLLIDDESNRNIEQIYNIYYHWKIDEKSLLLLESQTQKLLQISSSIDDWQNSAYGPSIRFCDEKSLSSIRCHWLGFTSQGLSLPEKKRRSNQLEAALERTKAHRPNKNSNLPDGTGFRSTFPTATQDEAYADLSKVSQQWWEYGTVPGNNSTALRSPHLNPAFFYSPNNKLTLYHNMSSLGSIPLSNAYTSICKESPFRINGRSLHQQSVWSIVPRDISHSGLQHSENQWQEG</sequence>
<dbReference type="InterPro" id="IPR027974">
    <property type="entry name" value="DUF4470"/>
</dbReference>
<keyword evidence="3" id="KW-1185">Reference proteome</keyword>
<organism evidence="2 3">
    <name type="scientific">Bemisia tabaci</name>
    <name type="common">Sweetpotato whitefly</name>
    <name type="synonym">Aleurodes tabaci</name>
    <dbReference type="NCBI Taxonomy" id="7038"/>
    <lineage>
        <taxon>Eukaryota</taxon>
        <taxon>Metazoa</taxon>
        <taxon>Ecdysozoa</taxon>
        <taxon>Arthropoda</taxon>
        <taxon>Hexapoda</taxon>
        <taxon>Insecta</taxon>
        <taxon>Pterygota</taxon>
        <taxon>Neoptera</taxon>
        <taxon>Paraneoptera</taxon>
        <taxon>Hemiptera</taxon>
        <taxon>Sternorrhyncha</taxon>
        <taxon>Aleyrodoidea</taxon>
        <taxon>Aleyrodidae</taxon>
        <taxon>Aleyrodinae</taxon>
        <taxon>Bemisia</taxon>
    </lineage>
</organism>
<evidence type="ECO:0000259" key="1">
    <source>
        <dbReference type="Pfam" id="PF14737"/>
    </source>
</evidence>
<evidence type="ECO:0000313" key="2">
    <source>
        <dbReference type="EMBL" id="CAH0384984.1"/>
    </source>
</evidence>
<reference evidence="2" key="1">
    <citation type="submission" date="2021-12" db="EMBL/GenBank/DDBJ databases">
        <authorList>
            <person name="King R."/>
        </authorList>
    </citation>
    <scope>NUCLEOTIDE SEQUENCE</scope>
</reference>
<gene>
    <name evidence="2" type="ORF">BEMITA_LOCUS4265</name>
</gene>
<feature type="domain" description="DUF4470" evidence="1">
    <location>
        <begin position="16"/>
        <end position="101"/>
    </location>
</feature>
<dbReference type="Pfam" id="PF14737">
    <property type="entry name" value="DUF4470"/>
    <property type="match status" value="1"/>
</dbReference>
<proteinExistence type="predicted"/>
<accession>A0A9P0A2J0</accession>
<dbReference type="EMBL" id="OU963863">
    <property type="protein sequence ID" value="CAH0384984.1"/>
    <property type="molecule type" value="Genomic_DNA"/>
</dbReference>